<evidence type="ECO:0000313" key="5">
    <source>
        <dbReference type="Proteomes" id="UP000429607"/>
    </source>
</evidence>
<keyword evidence="6" id="KW-1185">Reference proteome</keyword>
<dbReference type="AlphaFoldDB" id="A0A6A4G6T0"/>
<dbReference type="Proteomes" id="UP000435112">
    <property type="component" value="Unassembled WGS sequence"/>
</dbReference>
<dbReference type="EMBL" id="QXFV01000049">
    <property type="protein sequence ID" value="KAE9051300.1"/>
    <property type="molecule type" value="Genomic_DNA"/>
</dbReference>
<dbReference type="EMBL" id="QXFU01000050">
    <property type="protein sequence ID" value="KAE9046422.1"/>
    <property type="molecule type" value="Genomic_DNA"/>
</dbReference>
<evidence type="ECO:0000256" key="1">
    <source>
        <dbReference type="SAM" id="SignalP"/>
    </source>
</evidence>
<protein>
    <recommendedName>
        <fullName evidence="8">Secreted protein</fullName>
    </recommendedName>
</protein>
<comment type="caution">
    <text evidence="4">The sequence shown here is derived from an EMBL/GenBank/DDBJ whole genome shotgun (WGS) entry which is preliminary data.</text>
</comment>
<accession>A0A6A4G6T0</accession>
<organism evidence="4 6">
    <name type="scientific">Phytophthora rubi</name>
    <dbReference type="NCBI Taxonomy" id="129364"/>
    <lineage>
        <taxon>Eukaryota</taxon>
        <taxon>Sar</taxon>
        <taxon>Stramenopiles</taxon>
        <taxon>Oomycota</taxon>
        <taxon>Peronosporomycetes</taxon>
        <taxon>Peronosporales</taxon>
        <taxon>Peronosporaceae</taxon>
        <taxon>Phytophthora</taxon>
    </lineage>
</organism>
<feature type="chain" id="PRO_5036167778" description="Secreted protein" evidence="1">
    <location>
        <begin position="25"/>
        <end position="98"/>
    </location>
</feature>
<reference evidence="4 6" key="1">
    <citation type="submission" date="2018-08" db="EMBL/GenBank/DDBJ databases">
        <title>Genomic investigation of the strawberry pathogen Phytophthora fragariae indicates pathogenicity is determined by transcriptional variation in three key races.</title>
        <authorList>
            <person name="Adams T.M."/>
            <person name="Armitage A.D."/>
            <person name="Sobczyk M.K."/>
            <person name="Bates H.J."/>
            <person name="Dunwell J.M."/>
            <person name="Nellist C.F."/>
            <person name="Harrison R.J."/>
        </authorList>
    </citation>
    <scope>NUCLEOTIDE SEQUENCE [LARGE SCALE GENOMIC DNA]</scope>
    <source>
        <strain evidence="3 5">SCRP249</strain>
        <strain evidence="2 7">SCRP324</strain>
        <strain evidence="4 6">SCRP333</strain>
    </source>
</reference>
<evidence type="ECO:0000313" key="6">
    <source>
        <dbReference type="Proteomes" id="UP000434957"/>
    </source>
</evidence>
<keyword evidence="1" id="KW-0732">Signal</keyword>
<dbReference type="Proteomes" id="UP000429607">
    <property type="component" value="Unassembled WGS sequence"/>
</dbReference>
<proteinExistence type="predicted"/>
<evidence type="ECO:0008006" key="8">
    <source>
        <dbReference type="Google" id="ProtNLM"/>
    </source>
</evidence>
<evidence type="ECO:0000313" key="3">
    <source>
        <dbReference type="EMBL" id="KAE9051300.1"/>
    </source>
</evidence>
<evidence type="ECO:0000313" key="7">
    <source>
        <dbReference type="Proteomes" id="UP000435112"/>
    </source>
</evidence>
<dbReference type="Proteomes" id="UP000434957">
    <property type="component" value="Unassembled WGS sequence"/>
</dbReference>
<sequence length="98" mass="10927">MSGRGSTWLAVLAQLLLHAPPWQQRWCNRHRGSKRFGGPCDRLAAGSSRSNRSHCSDSSMSRVRCGVAYCATLNHGSRRPRPSLWAPFWFKSVRASAS</sequence>
<evidence type="ECO:0000313" key="2">
    <source>
        <dbReference type="EMBL" id="KAE9046422.1"/>
    </source>
</evidence>
<dbReference type="EMBL" id="QXFT01000054">
    <property type="protein sequence ID" value="KAE9357342.1"/>
    <property type="molecule type" value="Genomic_DNA"/>
</dbReference>
<feature type="signal peptide" evidence="1">
    <location>
        <begin position="1"/>
        <end position="24"/>
    </location>
</feature>
<gene>
    <name evidence="3" type="ORF">PR001_g1566</name>
    <name evidence="2" type="ORF">PR002_g1654</name>
    <name evidence="4" type="ORF">PR003_g1831</name>
</gene>
<name>A0A6A4G6T0_9STRA</name>
<evidence type="ECO:0000313" key="4">
    <source>
        <dbReference type="EMBL" id="KAE9357342.1"/>
    </source>
</evidence>